<accession>A0A840NEJ0</accession>
<protein>
    <submittedName>
        <fullName evidence="1">Uncharacterized protein</fullName>
    </submittedName>
</protein>
<gene>
    <name evidence="1" type="ORF">BJ969_003874</name>
</gene>
<organism evidence="1 2">
    <name type="scientific">Saccharopolyspora gloriosae</name>
    <dbReference type="NCBI Taxonomy" id="455344"/>
    <lineage>
        <taxon>Bacteria</taxon>
        <taxon>Bacillati</taxon>
        <taxon>Actinomycetota</taxon>
        <taxon>Actinomycetes</taxon>
        <taxon>Pseudonocardiales</taxon>
        <taxon>Pseudonocardiaceae</taxon>
        <taxon>Saccharopolyspora</taxon>
    </lineage>
</organism>
<comment type="caution">
    <text evidence="1">The sequence shown here is derived from an EMBL/GenBank/DDBJ whole genome shotgun (WGS) entry which is preliminary data.</text>
</comment>
<sequence>MADLSALDRQLLREKWEAKLSEEWLSEGESLSWILLPQQGYAGSAVAGRNLLPHEPLSEVEPSTVDAPAWPLPSEVVSSGAFLDDEWADDPSVLWWAFAANAGQDSVRFADHLATMPGVAFLAASSSRLAVVVEQGKIAERAAAEPEGKGWLGRARSAAAQVQKAAEGIAARKDAKAAVSYFEVPVSRISSTSWAPLGRSIPRSPFLRVDFADGSCLFIRDADAEEHSSGRR</sequence>
<dbReference type="RefSeq" id="WP_184480635.1">
    <property type="nucleotide sequence ID" value="NZ_JACHIV010000001.1"/>
</dbReference>
<dbReference type="EMBL" id="JACHIV010000001">
    <property type="protein sequence ID" value="MBB5070786.1"/>
    <property type="molecule type" value="Genomic_DNA"/>
</dbReference>
<evidence type="ECO:0000313" key="1">
    <source>
        <dbReference type="EMBL" id="MBB5070786.1"/>
    </source>
</evidence>
<name>A0A840NEJ0_9PSEU</name>
<keyword evidence="2" id="KW-1185">Reference proteome</keyword>
<evidence type="ECO:0000313" key="2">
    <source>
        <dbReference type="Proteomes" id="UP000580474"/>
    </source>
</evidence>
<dbReference type="AlphaFoldDB" id="A0A840NEJ0"/>
<dbReference type="Proteomes" id="UP000580474">
    <property type="component" value="Unassembled WGS sequence"/>
</dbReference>
<proteinExistence type="predicted"/>
<reference evidence="1 2" key="1">
    <citation type="submission" date="2020-08" db="EMBL/GenBank/DDBJ databases">
        <title>Sequencing the genomes of 1000 actinobacteria strains.</title>
        <authorList>
            <person name="Klenk H.-P."/>
        </authorList>
    </citation>
    <scope>NUCLEOTIDE SEQUENCE [LARGE SCALE GENOMIC DNA]</scope>
    <source>
        <strain evidence="1 2">DSM 45582</strain>
    </source>
</reference>